<gene>
    <name evidence="1" type="ORF">Natoc_1915</name>
</gene>
<sequence length="97" mass="10930">MYIRDGSARAKFDEHSEDDVEYVGATSEGTPMFFNTASRSIFEGEYDGKETVVDRPGTERELEDRASVGEMIENLGDELGWESLSEFGREHADDERA</sequence>
<name>L0JZH8_9EURY</name>
<keyword evidence="2" id="KW-1185">Reference proteome</keyword>
<proteinExistence type="predicted"/>
<protein>
    <submittedName>
        <fullName evidence="1">Uncharacterized protein</fullName>
    </submittedName>
</protein>
<dbReference type="EMBL" id="CP003929">
    <property type="protein sequence ID" value="AGB37705.1"/>
    <property type="molecule type" value="Genomic_DNA"/>
</dbReference>
<dbReference type="OrthoDB" id="204608at2157"/>
<dbReference type="KEGG" id="nou:Natoc_1915"/>
<dbReference type="RefSeq" id="WP_015321149.1">
    <property type="nucleotide sequence ID" value="NC_019974.1"/>
</dbReference>
<dbReference type="AlphaFoldDB" id="L0JZH8"/>
<organism evidence="1 2">
    <name type="scientific">Natronococcus occultus SP4</name>
    <dbReference type="NCBI Taxonomy" id="694430"/>
    <lineage>
        <taxon>Archaea</taxon>
        <taxon>Methanobacteriati</taxon>
        <taxon>Methanobacteriota</taxon>
        <taxon>Stenosarchaea group</taxon>
        <taxon>Halobacteria</taxon>
        <taxon>Halobacteriales</taxon>
        <taxon>Natrialbaceae</taxon>
        <taxon>Natronococcus</taxon>
    </lineage>
</organism>
<dbReference type="Proteomes" id="UP000010878">
    <property type="component" value="Chromosome"/>
</dbReference>
<dbReference type="GeneID" id="14404999"/>
<accession>L0JZH8</accession>
<evidence type="ECO:0000313" key="2">
    <source>
        <dbReference type="Proteomes" id="UP000010878"/>
    </source>
</evidence>
<reference evidence="1 2" key="1">
    <citation type="submission" date="2012-11" db="EMBL/GenBank/DDBJ databases">
        <title>FINISHED of Natronococcus occultus SP4, DSM 3396.</title>
        <authorList>
            <consortium name="DOE Joint Genome Institute"/>
            <person name="Eisen J."/>
            <person name="Huntemann M."/>
            <person name="Wei C.-L."/>
            <person name="Han J."/>
            <person name="Detter J.C."/>
            <person name="Han C."/>
            <person name="Tapia R."/>
            <person name="Chen A."/>
            <person name="Kyrpides N."/>
            <person name="Mavromatis K."/>
            <person name="Markowitz V."/>
            <person name="Szeto E."/>
            <person name="Ivanova N."/>
            <person name="Mikhailova N."/>
            <person name="Ovchinnikova G."/>
            <person name="Pagani I."/>
            <person name="Pati A."/>
            <person name="Goodwin L."/>
            <person name="Nordberg H.P."/>
            <person name="Cantor M.N."/>
            <person name="Hua S.X."/>
            <person name="Woyke T."/>
            <person name="Eisen J."/>
            <person name="Klenk H.-P."/>
            <person name="Klenk H.-P."/>
        </authorList>
    </citation>
    <scope>NUCLEOTIDE SEQUENCE [LARGE SCALE GENOMIC DNA]</scope>
    <source>
        <strain evidence="1 2">SP4</strain>
    </source>
</reference>
<dbReference type="HOGENOM" id="CLU_2340256_0_0_2"/>
<evidence type="ECO:0000313" key="1">
    <source>
        <dbReference type="EMBL" id="AGB37705.1"/>
    </source>
</evidence>